<evidence type="ECO:0000313" key="9">
    <source>
        <dbReference type="Proteomes" id="UP000016933"/>
    </source>
</evidence>
<dbReference type="PANTHER" id="PTHR14226:SF44">
    <property type="entry name" value="TRIACYLGLYCEROL LIPASE 3"/>
    <property type="match status" value="1"/>
</dbReference>
<feature type="domain" description="PNPLA" evidence="7">
    <location>
        <begin position="185"/>
        <end position="393"/>
    </location>
</feature>
<dbReference type="InterPro" id="IPR050301">
    <property type="entry name" value="NTE"/>
</dbReference>
<dbReference type="PANTHER" id="PTHR14226">
    <property type="entry name" value="NEUROPATHY TARGET ESTERASE/SWISS CHEESE D.MELANOGASTER"/>
    <property type="match status" value="1"/>
</dbReference>
<dbReference type="EMBL" id="KB446535">
    <property type="protein sequence ID" value="EME49354.1"/>
    <property type="molecule type" value="Genomic_DNA"/>
</dbReference>
<dbReference type="InterPro" id="IPR021771">
    <property type="entry name" value="Triacylglycerol_lipase_N"/>
</dbReference>
<keyword evidence="4" id="KW-0443">Lipid metabolism</keyword>
<evidence type="ECO:0000313" key="8">
    <source>
        <dbReference type="EMBL" id="EME49354.1"/>
    </source>
</evidence>
<reference evidence="9" key="1">
    <citation type="journal article" date="2012" name="PLoS Genet.">
        <title>The genomes of the fungal plant pathogens Cladosporium fulvum and Dothistroma septosporum reveal adaptation to different hosts and lifestyles but also signatures of common ancestry.</title>
        <authorList>
            <person name="de Wit P.J.G.M."/>
            <person name="van der Burgt A."/>
            <person name="Oekmen B."/>
            <person name="Stergiopoulos I."/>
            <person name="Abd-Elsalam K.A."/>
            <person name="Aerts A.L."/>
            <person name="Bahkali A.H."/>
            <person name="Beenen H.G."/>
            <person name="Chettri P."/>
            <person name="Cox M.P."/>
            <person name="Datema E."/>
            <person name="de Vries R.P."/>
            <person name="Dhillon B."/>
            <person name="Ganley A.R."/>
            <person name="Griffiths S.A."/>
            <person name="Guo Y."/>
            <person name="Hamelin R.C."/>
            <person name="Henrissat B."/>
            <person name="Kabir M.S."/>
            <person name="Jashni M.K."/>
            <person name="Kema G."/>
            <person name="Klaubauf S."/>
            <person name="Lapidus A."/>
            <person name="Levasseur A."/>
            <person name="Lindquist E."/>
            <person name="Mehrabi R."/>
            <person name="Ohm R.A."/>
            <person name="Owen T.J."/>
            <person name="Salamov A."/>
            <person name="Schwelm A."/>
            <person name="Schijlen E."/>
            <person name="Sun H."/>
            <person name="van den Burg H.A."/>
            <person name="van Ham R.C.H.J."/>
            <person name="Zhang S."/>
            <person name="Goodwin S.B."/>
            <person name="Grigoriev I.V."/>
            <person name="Collemare J."/>
            <person name="Bradshaw R.E."/>
        </authorList>
    </citation>
    <scope>NUCLEOTIDE SEQUENCE [LARGE SCALE GENOMIC DNA]</scope>
    <source>
        <strain evidence="9">NZE10 / CBS 128990</strain>
    </source>
</reference>
<comment type="caution">
    <text evidence="5">Lacks conserved residue(s) required for the propagation of feature annotation.</text>
</comment>
<accession>N1Q476</accession>
<dbReference type="InterPro" id="IPR016035">
    <property type="entry name" value="Acyl_Trfase/lysoPLipase"/>
</dbReference>
<proteinExistence type="predicted"/>
<evidence type="ECO:0000259" key="7">
    <source>
        <dbReference type="PROSITE" id="PS51635"/>
    </source>
</evidence>
<organism evidence="8 9">
    <name type="scientific">Dothistroma septosporum (strain NZE10 / CBS 128990)</name>
    <name type="common">Red band needle blight fungus</name>
    <name type="synonym">Mycosphaerella pini</name>
    <dbReference type="NCBI Taxonomy" id="675120"/>
    <lineage>
        <taxon>Eukaryota</taxon>
        <taxon>Fungi</taxon>
        <taxon>Dikarya</taxon>
        <taxon>Ascomycota</taxon>
        <taxon>Pezizomycotina</taxon>
        <taxon>Dothideomycetes</taxon>
        <taxon>Dothideomycetidae</taxon>
        <taxon>Mycosphaerellales</taxon>
        <taxon>Mycosphaerellaceae</taxon>
        <taxon>Dothistroma</taxon>
    </lineage>
</organism>
<dbReference type="Pfam" id="PF11815">
    <property type="entry name" value="DUF3336"/>
    <property type="match status" value="1"/>
</dbReference>
<dbReference type="AlphaFoldDB" id="N1Q476"/>
<dbReference type="GO" id="GO:0006641">
    <property type="term" value="P:triglyceride metabolic process"/>
    <property type="evidence" value="ECO:0007669"/>
    <property type="project" value="UniProtKB-ARBA"/>
</dbReference>
<keyword evidence="3" id="KW-0442">Lipid degradation</keyword>
<evidence type="ECO:0000256" key="3">
    <source>
        <dbReference type="ARBA" id="ARBA00022963"/>
    </source>
</evidence>
<name>N1Q476_DOTSN</name>
<comment type="function">
    <text evidence="1">Probable lipid hydrolase.</text>
</comment>
<dbReference type="SUPFAM" id="SSF52151">
    <property type="entry name" value="FabD/lysophospholipase-like"/>
    <property type="match status" value="1"/>
</dbReference>
<dbReference type="PROSITE" id="PS51635">
    <property type="entry name" value="PNPLA"/>
    <property type="match status" value="1"/>
</dbReference>
<reference evidence="8 9" key="2">
    <citation type="journal article" date="2012" name="PLoS Pathog.">
        <title>Diverse lifestyles and strategies of plant pathogenesis encoded in the genomes of eighteen Dothideomycetes fungi.</title>
        <authorList>
            <person name="Ohm R.A."/>
            <person name="Feau N."/>
            <person name="Henrissat B."/>
            <person name="Schoch C.L."/>
            <person name="Horwitz B.A."/>
            <person name="Barry K.W."/>
            <person name="Condon B.J."/>
            <person name="Copeland A.C."/>
            <person name="Dhillon B."/>
            <person name="Glaser F."/>
            <person name="Hesse C.N."/>
            <person name="Kosti I."/>
            <person name="LaButti K."/>
            <person name="Lindquist E.A."/>
            <person name="Lucas S."/>
            <person name="Salamov A.A."/>
            <person name="Bradshaw R.E."/>
            <person name="Ciuffetti L."/>
            <person name="Hamelin R.C."/>
            <person name="Kema G.H.J."/>
            <person name="Lawrence C."/>
            <person name="Scott J.A."/>
            <person name="Spatafora J.W."/>
            <person name="Turgeon B.G."/>
            <person name="de Wit P.J.G.M."/>
            <person name="Zhong S."/>
            <person name="Goodwin S.B."/>
            <person name="Grigoriev I.V."/>
        </authorList>
    </citation>
    <scope>NUCLEOTIDE SEQUENCE [LARGE SCALE GENOMIC DNA]</scope>
    <source>
        <strain evidence="9">NZE10 / CBS 128990</strain>
    </source>
</reference>
<evidence type="ECO:0000256" key="6">
    <source>
        <dbReference type="SAM" id="MobiDB-lite"/>
    </source>
</evidence>
<dbReference type="Pfam" id="PF01734">
    <property type="entry name" value="Patatin"/>
    <property type="match status" value="1"/>
</dbReference>
<dbReference type="Proteomes" id="UP000016933">
    <property type="component" value="Unassembled WGS sequence"/>
</dbReference>
<evidence type="ECO:0000256" key="1">
    <source>
        <dbReference type="ARBA" id="ARBA00002682"/>
    </source>
</evidence>
<feature type="region of interest" description="Disordered" evidence="6">
    <location>
        <begin position="581"/>
        <end position="637"/>
    </location>
</feature>
<gene>
    <name evidence="8" type="ORF">DOTSEDRAFT_84767</name>
</gene>
<keyword evidence="2" id="KW-0378">Hydrolase</keyword>
<dbReference type="GO" id="GO:0016042">
    <property type="term" value="P:lipid catabolic process"/>
    <property type="evidence" value="ECO:0007669"/>
    <property type="project" value="UniProtKB-KW"/>
</dbReference>
<dbReference type="HOGENOM" id="CLU_009031_5_0_1"/>
<dbReference type="GO" id="GO:0004806">
    <property type="term" value="F:triacylglycerol lipase activity"/>
    <property type="evidence" value="ECO:0007669"/>
    <property type="project" value="InterPro"/>
</dbReference>
<evidence type="ECO:0000256" key="5">
    <source>
        <dbReference type="PROSITE-ProRule" id="PRU01161"/>
    </source>
</evidence>
<evidence type="ECO:0000256" key="2">
    <source>
        <dbReference type="ARBA" id="ARBA00022801"/>
    </source>
</evidence>
<evidence type="ECO:0000256" key="4">
    <source>
        <dbReference type="ARBA" id="ARBA00023098"/>
    </source>
</evidence>
<protein>
    <recommendedName>
        <fullName evidence="7">PNPLA domain-containing protein</fullName>
    </recommendedName>
</protein>
<dbReference type="Gene3D" id="3.40.1090.10">
    <property type="entry name" value="Cytosolic phospholipase A2 catalytic domain"/>
    <property type="match status" value="1"/>
</dbReference>
<dbReference type="STRING" id="675120.N1Q476"/>
<dbReference type="eggNOG" id="KOG2214">
    <property type="taxonomic scope" value="Eukaryota"/>
</dbReference>
<dbReference type="OrthoDB" id="10049244at2759"/>
<sequence>MAPAPVRRHGLLSILFAVTDIVYTWIERSYNFVFSKSEEDRLIDGLLNASKYGEWWDAAVALDRRPESYNWRVNPIDDLYDYRHLDERRKELHRLRREEKPIAVANYLRHGLLRNLFNITKLPLYAKTYAGTKESIEAYVEESVRAIRYIAASPTALHTGEGRLTAQEKLDVLHESNRTFGSTALLLQGGSIFGLCHLGVVKALLEHNILPRVIVGTATGALMASLIGIHTLEELPAFLSGDGIDLSAFANSSMKAQEETDEKLEVRETAPPTTKFHNWYHTLERRAWRLVEQGFLLDPEVLSKCVKANVGDLTFEEAYRRTGCVLNIIISSPSEEIPNLMNYLTAPNYLVRSAALASHVSNMARSKESPIKLMFKDGNGVVRTLNVCSHNAESGKTRRPPSANDRKTPLTRLKQQFNIDHFIISQARPYVAPFVKPSLPYIRQQRSWLKASSQGPSNFLSFDAAEGIKHIMLLADIIGVLPDSLRRILSDETVKGDSLTVVPEVRLRDWKRLLKNPTKAEVDFWIMRGERSVWPSLCALKVRCLIEVALFREYEKVRRRRSYDTVPLALSRLQAALTPPTPRAPSLMLNSHPWPGPWGNEDDSDNVLNNRKRRAPNDSNGSERNGPESSDVVDQMLSGFCSIEPA</sequence>
<dbReference type="OMA" id="SIVPWPH"/>
<keyword evidence="9" id="KW-1185">Reference proteome</keyword>
<dbReference type="InterPro" id="IPR002641">
    <property type="entry name" value="PNPLA_dom"/>
</dbReference>